<reference evidence="1 2" key="1">
    <citation type="submission" date="2019-07" db="EMBL/GenBank/DDBJ databases">
        <title>Whole genome shotgun sequence of Cerasibacillus quisquiliarum NBRC 102429.</title>
        <authorList>
            <person name="Hosoyama A."/>
            <person name="Uohara A."/>
            <person name="Ohji S."/>
            <person name="Ichikawa N."/>
        </authorList>
    </citation>
    <scope>NUCLEOTIDE SEQUENCE [LARGE SCALE GENOMIC DNA]</scope>
    <source>
        <strain evidence="1 2">NBRC 102429</strain>
    </source>
</reference>
<comment type="caution">
    <text evidence="1">The sequence shown here is derived from an EMBL/GenBank/DDBJ whole genome shotgun (WGS) entry which is preliminary data.</text>
</comment>
<evidence type="ECO:0000313" key="2">
    <source>
        <dbReference type="Proteomes" id="UP000321491"/>
    </source>
</evidence>
<accession>A0A511UXX9</accession>
<dbReference type="Proteomes" id="UP000321491">
    <property type="component" value="Unassembled WGS sequence"/>
</dbReference>
<evidence type="ECO:0000313" key="1">
    <source>
        <dbReference type="EMBL" id="GEN30641.1"/>
    </source>
</evidence>
<dbReference type="RefSeq" id="WP_146936096.1">
    <property type="nucleotide sequence ID" value="NZ_BJXW01000009.1"/>
</dbReference>
<sequence length="78" mass="9379">MVKQSPFQHDLFDFKYIEEQVAAIKKNQKRKKVTDLSNEKDLTEILDNQLSVLNKIQQILSEIENNTKKKKHWFNFKD</sequence>
<keyword evidence="2" id="KW-1185">Reference proteome</keyword>
<dbReference type="AlphaFoldDB" id="A0A511UXX9"/>
<organism evidence="1 2">
    <name type="scientific">Cerasibacillus quisquiliarum</name>
    <dbReference type="NCBI Taxonomy" id="227865"/>
    <lineage>
        <taxon>Bacteria</taxon>
        <taxon>Bacillati</taxon>
        <taxon>Bacillota</taxon>
        <taxon>Bacilli</taxon>
        <taxon>Bacillales</taxon>
        <taxon>Bacillaceae</taxon>
        <taxon>Cerasibacillus</taxon>
    </lineage>
</organism>
<name>A0A511UXX9_9BACI</name>
<proteinExistence type="predicted"/>
<gene>
    <name evidence="1" type="ORF">CQU01_08790</name>
</gene>
<dbReference type="EMBL" id="BJXW01000009">
    <property type="protein sequence ID" value="GEN30641.1"/>
    <property type="molecule type" value="Genomic_DNA"/>
</dbReference>
<protein>
    <submittedName>
        <fullName evidence="1">Uncharacterized protein</fullName>
    </submittedName>
</protein>